<gene>
    <name evidence="2" type="primary">MET14_1</name>
    <name evidence="2" type="ORF">OHK93_001762</name>
</gene>
<dbReference type="InterPro" id="IPR029069">
    <property type="entry name" value="HotDog_dom_sf"/>
</dbReference>
<evidence type="ECO:0000259" key="1">
    <source>
        <dbReference type="Pfam" id="PF03061"/>
    </source>
</evidence>
<dbReference type="InterPro" id="IPR052061">
    <property type="entry name" value="PTE-AB_protein"/>
</dbReference>
<dbReference type="EC" id="2.7.1.25" evidence="2"/>
<keyword evidence="2" id="KW-0808">Transferase</keyword>
<dbReference type="Proteomes" id="UP001161017">
    <property type="component" value="Unassembled WGS sequence"/>
</dbReference>
<evidence type="ECO:0000313" key="2">
    <source>
        <dbReference type="EMBL" id="MDI1490558.1"/>
    </source>
</evidence>
<dbReference type="PANTHER" id="PTHR47260:SF7">
    <property type="entry name" value="THIOESTERASE FAMILY PROTEIN (AFU_ORTHOLOGUE AFUA_1G10800)"/>
    <property type="match status" value="1"/>
</dbReference>
<reference evidence="2" key="1">
    <citation type="journal article" date="2023" name="Genome Biol. Evol.">
        <title>First Whole Genome Sequence and Flow Cytometry Genome Size Data for the Lichen-Forming Fungus Ramalina farinacea (Ascomycota).</title>
        <authorList>
            <person name="Llewellyn T."/>
            <person name="Mian S."/>
            <person name="Hill R."/>
            <person name="Leitch I.J."/>
            <person name="Gaya E."/>
        </authorList>
    </citation>
    <scope>NUCLEOTIDE SEQUENCE</scope>
    <source>
        <strain evidence="2">LIQ254RAFAR</strain>
    </source>
</reference>
<dbReference type="InterPro" id="IPR006683">
    <property type="entry name" value="Thioestr_dom"/>
</dbReference>
<protein>
    <submittedName>
        <fullName evidence="2">Adenylyl-sulfate kinase</fullName>
        <ecNumber evidence="2">2.7.1.25</ecNumber>
    </submittedName>
</protein>
<dbReference type="Pfam" id="PF03061">
    <property type="entry name" value="4HBT"/>
    <property type="match status" value="1"/>
</dbReference>
<comment type="caution">
    <text evidence="2">The sequence shown here is derived from an EMBL/GenBank/DDBJ whole genome shotgun (WGS) entry which is preliminary data.</text>
</comment>
<keyword evidence="2" id="KW-0418">Kinase</keyword>
<accession>A0AA43QQ37</accession>
<name>A0AA43QQ37_9LECA</name>
<dbReference type="SUPFAM" id="SSF54637">
    <property type="entry name" value="Thioesterase/thiol ester dehydrase-isomerase"/>
    <property type="match status" value="1"/>
</dbReference>
<organism evidence="2 3">
    <name type="scientific">Ramalina farinacea</name>
    <dbReference type="NCBI Taxonomy" id="258253"/>
    <lineage>
        <taxon>Eukaryota</taxon>
        <taxon>Fungi</taxon>
        <taxon>Dikarya</taxon>
        <taxon>Ascomycota</taxon>
        <taxon>Pezizomycotina</taxon>
        <taxon>Lecanoromycetes</taxon>
        <taxon>OSLEUM clade</taxon>
        <taxon>Lecanoromycetidae</taxon>
        <taxon>Lecanorales</taxon>
        <taxon>Lecanorineae</taxon>
        <taxon>Ramalinaceae</taxon>
        <taxon>Ramalina</taxon>
    </lineage>
</organism>
<dbReference type="EMBL" id="JAPUFD010000012">
    <property type="protein sequence ID" value="MDI1490558.1"/>
    <property type="molecule type" value="Genomic_DNA"/>
</dbReference>
<dbReference type="CDD" id="cd03443">
    <property type="entry name" value="PaaI_thioesterase"/>
    <property type="match status" value="1"/>
</dbReference>
<dbReference type="Gene3D" id="3.10.129.10">
    <property type="entry name" value="Hotdog Thioesterase"/>
    <property type="match status" value="1"/>
</dbReference>
<evidence type="ECO:0000313" key="3">
    <source>
        <dbReference type="Proteomes" id="UP001161017"/>
    </source>
</evidence>
<keyword evidence="3" id="KW-1185">Reference proteome</keyword>
<feature type="domain" description="Thioesterase" evidence="1">
    <location>
        <begin position="102"/>
        <end position="171"/>
    </location>
</feature>
<sequence length="264" mass="29104">MALMSSPSDSETLRLFRAPDETTAEIDDHIKNHPISLNLRGKPEWTESRPHLKYPEPSRKHSLTAGTLMGPGRFDVPPIVFCDEQKLVSLAHVGGDMCGHVGMIHGGLLSIMLDEGLARCAFNSLPSKIGFTANLNVNFRNPSPANSYLLLTAETVKAEGRKCWVKGRIELLEDDEKPGKLLVEAEALYVEPKYAKVSSSKVGASLLLITLNSRSLDLCIDQHGSFLEIHRSQGLGATLSSRIYSDTHTRDKWEKSSFGAKHEQ</sequence>
<dbReference type="GO" id="GO:0004020">
    <property type="term" value="F:adenylylsulfate kinase activity"/>
    <property type="evidence" value="ECO:0007669"/>
    <property type="project" value="UniProtKB-EC"/>
</dbReference>
<proteinExistence type="predicted"/>
<dbReference type="AlphaFoldDB" id="A0AA43QQ37"/>
<dbReference type="PANTHER" id="PTHR47260">
    <property type="entry name" value="UPF0644 PROTEIN PB2B4.06"/>
    <property type="match status" value="1"/>
</dbReference>